<keyword evidence="2" id="KW-1185">Reference proteome</keyword>
<evidence type="ECO:0000313" key="2">
    <source>
        <dbReference type="Proteomes" id="UP000299102"/>
    </source>
</evidence>
<name>A0A4C1VXS1_EUMVA</name>
<accession>A0A4C1VXS1</accession>
<reference evidence="1 2" key="1">
    <citation type="journal article" date="2019" name="Commun. Biol.">
        <title>The bagworm genome reveals a unique fibroin gene that provides high tensile strength.</title>
        <authorList>
            <person name="Kono N."/>
            <person name="Nakamura H."/>
            <person name="Ohtoshi R."/>
            <person name="Tomita M."/>
            <person name="Numata K."/>
            <person name="Arakawa K."/>
        </authorList>
    </citation>
    <scope>NUCLEOTIDE SEQUENCE [LARGE SCALE GENOMIC DNA]</scope>
</reference>
<organism evidence="1 2">
    <name type="scientific">Eumeta variegata</name>
    <name type="common">Bagworm moth</name>
    <name type="synonym">Eumeta japonica</name>
    <dbReference type="NCBI Taxonomy" id="151549"/>
    <lineage>
        <taxon>Eukaryota</taxon>
        <taxon>Metazoa</taxon>
        <taxon>Ecdysozoa</taxon>
        <taxon>Arthropoda</taxon>
        <taxon>Hexapoda</taxon>
        <taxon>Insecta</taxon>
        <taxon>Pterygota</taxon>
        <taxon>Neoptera</taxon>
        <taxon>Endopterygota</taxon>
        <taxon>Lepidoptera</taxon>
        <taxon>Glossata</taxon>
        <taxon>Ditrysia</taxon>
        <taxon>Tineoidea</taxon>
        <taxon>Psychidae</taxon>
        <taxon>Oiketicinae</taxon>
        <taxon>Eumeta</taxon>
    </lineage>
</organism>
<evidence type="ECO:0000313" key="1">
    <source>
        <dbReference type="EMBL" id="GBP43621.1"/>
    </source>
</evidence>
<comment type="caution">
    <text evidence="1">The sequence shown here is derived from an EMBL/GenBank/DDBJ whole genome shotgun (WGS) entry which is preliminary data.</text>
</comment>
<proteinExistence type="predicted"/>
<gene>
    <name evidence="1" type="ORF">EVAR_32187_1</name>
</gene>
<dbReference type="Proteomes" id="UP000299102">
    <property type="component" value="Unassembled WGS sequence"/>
</dbReference>
<dbReference type="AlphaFoldDB" id="A0A4C1VXS1"/>
<protein>
    <submittedName>
        <fullName evidence="1">Uncharacterized protein</fullName>
    </submittedName>
</protein>
<sequence>MHGPDVIIRKLNTPVLDVLIAQHTQRNAHGPRTRTAGAQLAHPSKIIQLVMDVTPPHPAPEHGSAIENGFKYGKTATPRSELEYRPGFGIITERGDSKGEGESEC</sequence>
<dbReference type="EMBL" id="BGZK01000439">
    <property type="protein sequence ID" value="GBP43621.1"/>
    <property type="molecule type" value="Genomic_DNA"/>
</dbReference>